<gene>
    <name evidence="2" type="ORF">NAEGRDRAFT_66699</name>
</gene>
<dbReference type="VEuPathDB" id="AmoebaDB:NAEGRDRAFT_66699"/>
<dbReference type="RefSeq" id="XP_002678228.1">
    <property type="nucleotide sequence ID" value="XM_002678182.1"/>
</dbReference>
<reference evidence="2 3" key="1">
    <citation type="journal article" date="2010" name="Cell">
        <title>The genome of Naegleria gruberi illuminates early eukaryotic versatility.</title>
        <authorList>
            <person name="Fritz-Laylin L.K."/>
            <person name="Prochnik S.E."/>
            <person name="Ginger M.L."/>
            <person name="Dacks J.B."/>
            <person name="Carpenter M.L."/>
            <person name="Field M.C."/>
            <person name="Kuo A."/>
            <person name="Paredez A."/>
            <person name="Chapman J."/>
            <person name="Pham J."/>
            <person name="Shu S."/>
            <person name="Neupane R."/>
            <person name="Cipriano M."/>
            <person name="Mancuso J."/>
            <person name="Tu H."/>
            <person name="Salamov A."/>
            <person name="Lindquist E."/>
            <person name="Shapiro H."/>
            <person name="Lucas S."/>
            <person name="Grigoriev I.V."/>
            <person name="Cande W.Z."/>
            <person name="Fulton C."/>
            <person name="Rokhsar D.S."/>
            <person name="Dawson S.C."/>
        </authorList>
    </citation>
    <scope>NUCLEOTIDE SEQUENCE [LARGE SCALE GENOMIC DNA]</scope>
    <source>
        <strain evidence="2 3">NEG-M</strain>
    </source>
</reference>
<dbReference type="AlphaFoldDB" id="D2VCU9"/>
<keyword evidence="3" id="KW-1185">Reference proteome</keyword>
<feature type="transmembrane region" description="Helical" evidence="1">
    <location>
        <begin position="51"/>
        <end position="72"/>
    </location>
</feature>
<dbReference type="OMA" id="IFFKYIC"/>
<evidence type="ECO:0000256" key="1">
    <source>
        <dbReference type="SAM" id="Phobius"/>
    </source>
</evidence>
<dbReference type="EMBL" id="GG738863">
    <property type="protein sequence ID" value="EFC45484.1"/>
    <property type="molecule type" value="Genomic_DNA"/>
</dbReference>
<dbReference type="OrthoDB" id="10255946at2759"/>
<name>D2VCU9_NAEGR</name>
<feature type="transmembrane region" description="Helical" evidence="1">
    <location>
        <begin position="12"/>
        <end position="30"/>
    </location>
</feature>
<dbReference type="InParanoid" id="D2VCU9"/>
<evidence type="ECO:0000313" key="2">
    <source>
        <dbReference type="EMBL" id="EFC45484.1"/>
    </source>
</evidence>
<keyword evidence="1" id="KW-1133">Transmembrane helix</keyword>
<dbReference type="GeneID" id="8857484"/>
<feature type="transmembrane region" description="Helical" evidence="1">
    <location>
        <begin position="135"/>
        <end position="156"/>
    </location>
</feature>
<organism evidence="3">
    <name type="scientific">Naegleria gruberi</name>
    <name type="common">Amoeba</name>
    <dbReference type="NCBI Taxonomy" id="5762"/>
    <lineage>
        <taxon>Eukaryota</taxon>
        <taxon>Discoba</taxon>
        <taxon>Heterolobosea</taxon>
        <taxon>Tetramitia</taxon>
        <taxon>Eutetramitia</taxon>
        <taxon>Vahlkampfiidae</taxon>
        <taxon>Naegleria</taxon>
    </lineage>
</organism>
<accession>D2VCU9</accession>
<keyword evidence="1" id="KW-0472">Membrane</keyword>
<evidence type="ECO:0000313" key="3">
    <source>
        <dbReference type="Proteomes" id="UP000006671"/>
    </source>
</evidence>
<proteinExistence type="predicted"/>
<dbReference type="Proteomes" id="UP000006671">
    <property type="component" value="Unassembled WGS sequence"/>
</dbReference>
<feature type="transmembrane region" description="Helical" evidence="1">
    <location>
        <begin position="103"/>
        <end position="123"/>
    </location>
</feature>
<feature type="transmembrane region" description="Helical" evidence="1">
    <location>
        <begin position="176"/>
        <end position="199"/>
    </location>
</feature>
<keyword evidence="1" id="KW-0812">Transmembrane</keyword>
<dbReference type="KEGG" id="ngr:NAEGRDRAFT_66699"/>
<sequence length="276" mass="30886">MNGIGTGNYEYIVMLLVYVVLALITIGSSLKKWIEEKRISCSSYEVTIGNVLLFIALRLGVVSFLLYLQLAFLPGLTKSRQSNTLSNQEYERIAQTYLVTWELLSFLGTCALYSSLTTLIYKWRIFLNGDLKSNVALVLGLNSSFAFIIRGVVMALDSVGYRYLSSGTSAQIVWNIFFKYICWIIPEMIVVMCILICLVETDSFHNVLAVIYGRVHGNTAYAEVPTVEIGDIEDVMKNNPPNLSDTELNEMKNKTTPNVRGSVGSVNDGYAKFEDE</sequence>
<protein>
    <submittedName>
        <fullName evidence="2">Predicted protein</fullName>
    </submittedName>
</protein>